<dbReference type="AlphaFoldDB" id="A0A1L9SGH9"/>
<dbReference type="STRING" id="1073090.A0A1L9SGH9"/>
<evidence type="ECO:0000313" key="2">
    <source>
        <dbReference type="EMBL" id="OJJ46223.1"/>
    </source>
</evidence>
<dbReference type="Proteomes" id="UP000184188">
    <property type="component" value="Unassembled WGS sequence"/>
</dbReference>
<dbReference type="PANTHER" id="PTHR42031:SF1">
    <property type="entry name" value="KEY LIME PATHOGENICITY PROTEIN"/>
    <property type="match status" value="1"/>
</dbReference>
<dbReference type="PANTHER" id="PTHR42031">
    <property type="entry name" value="KEY LIME PATHOGENICITY PROTEIN"/>
    <property type="match status" value="1"/>
</dbReference>
<sequence length="110" mass="12194">MAATVMDDDLFTRAISGYRDVFWKELSHLPESERNELWSQRLNQFIPSTAVSSPSMNLGPSPALEKSGKRLRQDTPRTLPSGTTGLPLAKRRATVRVTLVSLPPLSSPFI</sequence>
<feature type="compositionally biased region" description="Basic and acidic residues" evidence="1">
    <location>
        <begin position="66"/>
        <end position="75"/>
    </location>
</feature>
<name>A0A1L9SGH9_9EURO</name>
<feature type="compositionally biased region" description="Polar residues" evidence="1">
    <location>
        <begin position="49"/>
        <end position="58"/>
    </location>
</feature>
<protein>
    <submittedName>
        <fullName evidence="2">Uncharacterized protein</fullName>
    </submittedName>
</protein>
<evidence type="ECO:0000256" key="1">
    <source>
        <dbReference type="SAM" id="MobiDB-lite"/>
    </source>
</evidence>
<organism evidence="2 3">
    <name type="scientific">Penicilliopsis zonata CBS 506.65</name>
    <dbReference type="NCBI Taxonomy" id="1073090"/>
    <lineage>
        <taxon>Eukaryota</taxon>
        <taxon>Fungi</taxon>
        <taxon>Dikarya</taxon>
        <taxon>Ascomycota</taxon>
        <taxon>Pezizomycotina</taxon>
        <taxon>Eurotiomycetes</taxon>
        <taxon>Eurotiomycetidae</taxon>
        <taxon>Eurotiales</taxon>
        <taxon>Aspergillaceae</taxon>
        <taxon>Penicilliopsis</taxon>
    </lineage>
</organism>
<accession>A0A1L9SGH9</accession>
<proteinExistence type="predicted"/>
<dbReference type="OrthoDB" id="5377599at2759"/>
<reference evidence="3" key="1">
    <citation type="journal article" date="2017" name="Genome Biol.">
        <title>Comparative genomics reveals high biological diversity and specific adaptations in the industrially and medically important fungal genus Aspergillus.</title>
        <authorList>
            <person name="de Vries R.P."/>
            <person name="Riley R."/>
            <person name="Wiebenga A."/>
            <person name="Aguilar-Osorio G."/>
            <person name="Amillis S."/>
            <person name="Uchima C.A."/>
            <person name="Anderluh G."/>
            <person name="Asadollahi M."/>
            <person name="Askin M."/>
            <person name="Barry K."/>
            <person name="Battaglia E."/>
            <person name="Bayram O."/>
            <person name="Benocci T."/>
            <person name="Braus-Stromeyer S.A."/>
            <person name="Caldana C."/>
            <person name="Canovas D."/>
            <person name="Cerqueira G.C."/>
            <person name="Chen F."/>
            <person name="Chen W."/>
            <person name="Choi C."/>
            <person name="Clum A."/>
            <person name="Dos Santos R.A."/>
            <person name="Damasio A.R."/>
            <person name="Diallinas G."/>
            <person name="Emri T."/>
            <person name="Fekete E."/>
            <person name="Flipphi M."/>
            <person name="Freyberg S."/>
            <person name="Gallo A."/>
            <person name="Gournas C."/>
            <person name="Habgood R."/>
            <person name="Hainaut M."/>
            <person name="Harispe M.L."/>
            <person name="Henrissat B."/>
            <person name="Hilden K.S."/>
            <person name="Hope R."/>
            <person name="Hossain A."/>
            <person name="Karabika E."/>
            <person name="Karaffa L."/>
            <person name="Karanyi Z."/>
            <person name="Krasevec N."/>
            <person name="Kuo A."/>
            <person name="Kusch H."/>
            <person name="LaButti K."/>
            <person name="Lagendijk E.L."/>
            <person name="Lapidus A."/>
            <person name="Levasseur A."/>
            <person name="Lindquist E."/>
            <person name="Lipzen A."/>
            <person name="Logrieco A.F."/>
            <person name="MacCabe A."/>
            <person name="Maekelae M.R."/>
            <person name="Malavazi I."/>
            <person name="Melin P."/>
            <person name="Meyer V."/>
            <person name="Mielnichuk N."/>
            <person name="Miskei M."/>
            <person name="Molnar A.P."/>
            <person name="Mule G."/>
            <person name="Ngan C.Y."/>
            <person name="Orejas M."/>
            <person name="Orosz E."/>
            <person name="Ouedraogo J.P."/>
            <person name="Overkamp K.M."/>
            <person name="Park H.-S."/>
            <person name="Perrone G."/>
            <person name="Piumi F."/>
            <person name="Punt P.J."/>
            <person name="Ram A.F."/>
            <person name="Ramon A."/>
            <person name="Rauscher S."/>
            <person name="Record E."/>
            <person name="Riano-Pachon D.M."/>
            <person name="Robert V."/>
            <person name="Roehrig J."/>
            <person name="Ruller R."/>
            <person name="Salamov A."/>
            <person name="Salih N.S."/>
            <person name="Samson R.A."/>
            <person name="Sandor E."/>
            <person name="Sanguinetti M."/>
            <person name="Schuetze T."/>
            <person name="Sepcic K."/>
            <person name="Shelest E."/>
            <person name="Sherlock G."/>
            <person name="Sophianopoulou V."/>
            <person name="Squina F.M."/>
            <person name="Sun H."/>
            <person name="Susca A."/>
            <person name="Todd R.B."/>
            <person name="Tsang A."/>
            <person name="Unkles S.E."/>
            <person name="van de Wiele N."/>
            <person name="van Rossen-Uffink D."/>
            <person name="Oliveira J.V."/>
            <person name="Vesth T.C."/>
            <person name="Visser J."/>
            <person name="Yu J.-H."/>
            <person name="Zhou M."/>
            <person name="Andersen M.R."/>
            <person name="Archer D.B."/>
            <person name="Baker S.E."/>
            <person name="Benoit I."/>
            <person name="Brakhage A.A."/>
            <person name="Braus G.H."/>
            <person name="Fischer R."/>
            <person name="Frisvad J.C."/>
            <person name="Goldman G.H."/>
            <person name="Houbraken J."/>
            <person name="Oakley B."/>
            <person name="Pocsi I."/>
            <person name="Scazzocchio C."/>
            <person name="Seiboth B."/>
            <person name="vanKuyk P.A."/>
            <person name="Wortman J."/>
            <person name="Dyer P.S."/>
            <person name="Grigoriev I.V."/>
        </authorList>
    </citation>
    <scope>NUCLEOTIDE SEQUENCE [LARGE SCALE GENOMIC DNA]</scope>
    <source>
        <strain evidence="3">CBS 506.65</strain>
    </source>
</reference>
<dbReference type="VEuPathDB" id="FungiDB:ASPZODRAFT_2076831"/>
<dbReference type="GeneID" id="34614128"/>
<dbReference type="EMBL" id="KV878343">
    <property type="protein sequence ID" value="OJJ46223.1"/>
    <property type="molecule type" value="Genomic_DNA"/>
</dbReference>
<keyword evidence="3" id="KW-1185">Reference proteome</keyword>
<gene>
    <name evidence="2" type="ORF">ASPZODRAFT_2076831</name>
</gene>
<dbReference type="RefSeq" id="XP_022580733.1">
    <property type="nucleotide sequence ID" value="XM_022727664.1"/>
</dbReference>
<evidence type="ECO:0000313" key="3">
    <source>
        <dbReference type="Proteomes" id="UP000184188"/>
    </source>
</evidence>
<feature type="region of interest" description="Disordered" evidence="1">
    <location>
        <begin position="49"/>
        <end position="87"/>
    </location>
</feature>